<reference evidence="3" key="1">
    <citation type="submission" date="2011-12" db="EMBL/GenBank/DDBJ databases">
        <authorList>
            <consortium name="The Broad Institute Genome Sequencing Platform"/>
            <person name="Russ C."/>
            <person name="Tyler B."/>
            <person name="Panabieres F."/>
            <person name="Shan W."/>
            <person name="Tripathy S."/>
            <person name="Grunwald N."/>
            <person name="Machado M."/>
            <person name="Young S.K."/>
            <person name="Zeng Q."/>
            <person name="Gargeya S."/>
            <person name="Fitzgerald M."/>
            <person name="Haas B."/>
            <person name="Abouelleil A."/>
            <person name="Alvarado L."/>
            <person name="Arachchi H.M."/>
            <person name="Berlin A."/>
            <person name="Chapman S.B."/>
            <person name="Gearin G."/>
            <person name="Goldberg J."/>
            <person name="Griggs A."/>
            <person name="Gujja S."/>
            <person name="Hansen M."/>
            <person name="Heiman D."/>
            <person name="Howarth C."/>
            <person name="Larimer J."/>
            <person name="Lui A."/>
            <person name="MacDonald P.J.P."/>
            <person name="McCowen C."/>
            <person name="Montmayeur A."/>
            <person name="Murphy C."/>
            <person name="Neiman D."/>
            <person name="Pearson M."/>
            <person name="Priest M."/>
            <person name="Roberts A."/>
            <person name="Saif S."/>
            <person name="Shea T."/>
            <person name="Sisk P."/>
            <person name="Stolte C."/>
            <person name="Sykes S."/>
            <person name="Wortman J."/>
            <person name="Nusbaum C."/>
            <person name="Birren B."/>
        </authorList>
    </citation>
    <scope>NUCLEOTIDE SEQUENCE [LARGE SCALE GENOMIC DNA]</scope>
    <source>
        <strain evidence="3">INRA-310</strain>
    </source>
</reference>
<dbReference type="AlphaFoldDB" id="W2PIR1"/>
<name>W2PIR1_PHYN3</name>
<evidence type="ECO:0000313" key="3">
    <source>
        <dbReference type="Proteomes" id="UP000018817"/>
    </source>
</evidence>
<feature type="compositionally biased region" description="Basic residues" evidence="1">
    <location>
        <begin position="14"/>
        <end position="51"/>
    </location>
</feature>
<organism evidence="2 3">
    <name type="scientific">Phytophthora nicotianae (strain INRA-310)</name>
    <name type="common">Phytophthora parasitica</name>
    <dbReference type="NCBI Taxonomy" id="761204"/>
    <lineage>
        <taxon>Eukaryota</taxon>
        <taxon>Sar</taxon>
        <taxon>Stramenopiles</taxon>
        <taxon>Oomycota</taxon>
        <taxon>Peronosporomycetes</taxon>
        <taxon>Peronosporales</taxon>
        <taxon>Peronosporaceae</taxon>
        <taxon>Phytophthora</taxon>
    </lineage>
</organism>
<gene>
    <name evidence="2" type="ORF">PPTG_17762</name>
</gene>
<feature type="region of interest" description="Disordered" evidence="1">
    <location>
        <begin position="1"/>
        <end position="109"/>
    </location>
</feature>
<sequence length="162" mass="18537">MREQQPPAFAQPSARRRHYRHCRSRSRSRGASRSISSKRSHHHREHERKPRRHEEHDKAKGLEQKLENREEVAHLSCMWTGEDSDDGSSSPTEKEDRKSRTTGNTDTAIATPDVGLTRVLHRRNLRRTRYLLAPTARMTRDLGGNGNTVQQLAEGQEGAQDG</sequence>
<dbReference type="VEuPathDB" id="FungiDB:PPTG_17762"/>
<evidence type="ECO:0000256" key="1">
    <source>
        <dbReference type="SAM" id="MobiDB-lite"/>
    </source>
</evidence>
<dbReference type="RefSeq" id="XP_008913792.1">
    <property type="nucleotide sequence ID" value="XM_008915544.1"/>
</dbReference>
<dbReference type="GeneID" id="20186716"/>
<protein>
    <submittedName>
        <fullName evidence="2">Uncharacterized protein</fullName>
    </submittedName>
</protein>
<evidence type="ECO:0000313" key="2">
    <source>
        <dbReference type="EMBL" id="ETN00878.1"/>
    </source>
</evidence>
<proteinExistence type="predicted"/>
<dbReference type="Proteomes" id="UP000018817">
    <property type="component" value="Unassembled WGS sequence"/>
</dbReference>
<feature type="compositionally biased region" description="Basic and acidic residues" evidence="1">
    <location>
        <begin position="52"/>
        <end position="73"/>
    </location>
</feature>
<accession>W2PIR1</accession>
<reference evidence="2 3" key="2">
    <citation type="submission" date="2013-11" db="EMBL/GenBank/DDBJ databases">
        <title>The Genome Sequence of Phytophthora parasitica INRA-310.</title>
        <authorList>
            <consortium name="The Broad Institute Genomics Platform"/>
            <person name="Russ C."/>
            <person name="Tyler B."/>
            <person name="Panabieres F."/>
            <person name="Shan W."/>
            <person name="Tripathy S."/>
            <person name="Grunwald N."/>
            <person name="Machado M."/>
            <person name="Johnson C.S."/>
            <person name="Arredondo F."/>
            <person name="Hong C."/>
            <person name="Coffey M."/>
            <person name="Young S.K."/>
            <person name="Zeng Q."/>
            <person name="Gargeya S."/>
            <person name="Fitzgerald M."/>
            <person name="Abouelleil A."/>
            <person name="Alvarado L."/>
            <person name="Chapman S.B."/>
            <person name="Gainer-Dewar J."/>
            <person name="Goldberg J."/>
            <person name="Griggs A."/>
            <person name="Gujja S."/>
            <person name="Hansen M."/>
            <person name="Howarth C."/>
            <person name="Imamovic A."/>
            <person name="Ireland A."/>
            <person name="Larimer J."/>
            <person name="McCowan C."/>
            <person name="Murphy C."/>
            <person name="Pearson M."/>
            <person name="Poon T.W."/>
            <person name="Priest M."/>
            <person name="Roberts A."/>
            <person name="Saif S."/>
            <person name="Shea T."/>
            <person name="Sykes S."/>
            <person name="Wortman J."/>
            <person name="Nusbaum C."/>
            <person name="Birren B."/>
        </authorList>
    </citation>
    <scope>NUCLEOTIDE SEQUENCE [LARGE SCALE GENOMIC DNA]</scope>
    <source>
        <strain evidence="2 3">INRA-310</strain>
    </source>
</reference>
<dbReference type="EMBL" id="KI669632">
    <property type="protein sequence ID" value="ETN00878.1"/>
    <property type="molecule type" value="Genomic_DNA"/>
</dbReference>
<feature type="region of interest" description="Disordered" evidence="1">
    <location>
        <begin position="141"/>
        <end position="162"/>
    </location>
</feature>